<reference evidence="9 10" key="1">
    <citation type="submission" date="2023-08" db="EMBL/GenBank/DDBJ databases">
        <title>A Necator americanus chromosomal reference genome.</title>
        <authorList>
            <person name="Ilik V."/>
            <person name="Petrzelkova K.J."/>
            <person name="Pardy F."/>
            <person name="Fuh T."/>
            <person name="Niatou-Singa F.S."/>
            <person name="Gouil Q."/>
            <person name="Baker L."/>
            <person name="Ritchie M.E."/>
            <person name="Jex A.R."/>
            <person name="Gazzola D."/>
            <person name="Li H."/>
            <person name="Toshio Fujiwara R."/>
            <person name="Zhan B."/>
            <person name="Aroian R.V."/>
            <person name="Pafco B."/>
            <person name="Schwarz E.M."/>
        </authorList>
    </citation>
    <scope>NUCLEOTIDE SEQUENCE [LARGE SCALE GENOMIC DNA]</scope>
    <source>
        <strain evidence="9 10">Aroian</strain>
        <tissue evidence="9">Whole animal</tissue>
    </source>
</reference>
<gene>
    <name evidence="9" type="primary">Necator_chrIV.g13718</name>
    <name evidence="9" type="ORF">RB195_000426</name>
</gene>
<dbReference type="InterPro" id="IPR020846">
    <property type="entry name" value="MFS_dom"/>
</dbReference>
<comment type="similarity">
    <text evidence="2">Belongs to the major facilitator superfamily. Sugar transporter (TC 2.A.1.1) family.</text>
</comment>
<feature type="transmembrane region" description="Helical" evidence="7">
    <location>
        <begin position="596"/>
        <end position="614"/>
    </location>
</feature>
<dbReference type="InterPro" id="IPR005828">
    <property type="entry name" value="MFS_sugar_transport-like"/>
</dbReference>
<evidence type="ECO:0000313" key="9">
    <source>
        <dbReference type="EMBL" id="KAK6747201.1"/>
    </source>
</evidence>
<evidence type="ECO:0000256" key="6">
    <source>
        <dbReference type="ARBA" id="ARBA00023136"/>
    </source>
</evidence>
<evidence type="ECO:0000256" key="4">
    <source>
        <dbReference type="ARBA" id="ARBA00022692"/>
    </source>
</evidence>
<evidence type="ECO:0000259" key="8">
    <source>
        <dbReference type="PROSITE" id="PS50850"/>
    </source>
</evidence>
<comment type="subcellular location">
    <subcellularLocation>
        <location evidence="1">Membrane</location>
        <topology evidence="1">Multi-pass membrane protein</topology>
    </subcellularLocation>
</comment>
<feature type="transmembrane region" description="Helical" evidence="7">
    <location>
        <begin position="343"/>
        <end position="367"/>
    </location>
</feature>
<keyword evidence="5 7" id="KW-1133">Transmembrane helix</keyword>
<accession>A0ABR1D9P5</accession>
<keyword evidence="6 7" id="KW-0472">Membrane</keyword>
<dbReference type="InterPro" id="IPR003663">
    <property type="entry name" value="Sugar/inositol_transpt"/>
</dbReference>
<dbReference type="Pfam" id="PF00083">
    <property type="entry name" value="Sugar_tr"/>
    <property type="match status" value="2"/>
</dbReference>
<feature type="transmembrane region" description="Helical" evidence="7">
    <location>
        <begin position="527"/>
        <end position="551"/>
    </location>
</feature>
<feature type="transmembrane region" description="Helical" evidence="7">
    <location>
        <begin position="128"/>
        <end position="148"/>
    </location>
</feature>
<dbReference type="Proteomes" id="UP001303046">
    <property type="component" value="Unassembled WGS sequence"/>
</dbReference>
<feature type="transmembrane region" description="Helical" evidence="7">
    <location>
        <begin position="86"/>
        <end position="116"/>
    </location>
</feature>
<sequence>MLDAILSYFVVVGGRHQPRREDNWATTNTNTVSTCVINTTSFDSFRTIGFNHSRSQVQYITMVQVNVVSMESSGIERPESAPKIGWFVYMLSFSAVIGGFLFGYDTGIVSAAMMYVPQNNDLKPVNSIWHEIIVSITPGFAAVGALLSAPGSDYFGRKKVIVVATIVFTVGAVICGIAWTKIVLVIGRVLLGIAIGFASMIVPVYVGEASPSNIRGRLVTGFQLMITIGLVMANVVGGALSYVNPENWGWRIMFAFAAIPAVIQFICFLFLPESPRWLYEHGLKDEAEEVLMKIYNGNEEWVKYELAEISYGHKMELMAKEEIGAENGSVMLRILRTPHVRKALLIGGILQAFQQLSGINTVMYYTANIIRSAGVTNTHNTIWISVGTSAINFIGTFIPMALVERMGRRVLLMSSICCVILSLLAMGTSFILINKDSALALHDQSFVNKSNPDHQQLTCEKYSNCDFCITNEDCGFCATNERTGYCLRRKSHSTSDPVSGAGPCSSLESMGTIYHWDENSCKTKFTVLPIIIMVLYLFSFASGYAPLPWVVNAEFYPLWARSTCVSIATAINWTFNLIISITYLSLGQAITKFGTFFLYAGLTVLALIFVYFFVPETRGYSIDEVEMLFMTKEERQRALLKKEKPANTLQKPYISTIHISDSS</sequence>
<dbReference type="PANTHER" id="PTHR48020:SF12">
    <property type="entry name" value="PROTON MYO-INOSITOL COTRANSPORTER"/>
    <property type="match status" value="1"/>
</dbReference>
<dbReference type="PROSITE" id="PS50850">
    <property type="entry name" value="MFS"/>
    <property type="match status" value="1"/>
</dbReference>
<feature type="transmembrane region" description="Helical" evidence="7">
    <location>
        <begin position="248"/>
        <end position="271"/>
    </location>
</feature>
<comment type="caution">
    <text evidence="9">The sequence shown here is derived from an EMBL/GenBank/DDBJ whole genome shotgun (WGS) entry which is preliminary data.</text>
</comment>
<proteinExistence type="inferred from homology"/>
<evidence type="ECO:0000256" key="7">
    <source>
        <dbReference type="SAM" id="Phobius"/>
    </source>
</evidence>
<evidence type="ECO:0000313" key="10">
    <source>
        <dbReference type="Proteomes" id="UP001303046"/>
    </source>
</evidence>
<keyword evidence="10" id="KW-1185">Reference proteome</keyword>
<evidence type="ECO:0000256" key="5">
    <source>
        <dbReference type="ARBA" id="ARBA00022989"/>
    </source>
</evidence>
<dbReference type="Gene3D" id="1.20.1250.20">
    <property type="entry name" value="MFS general substrate transporter like domains"/>
    <property type="match status" value="2"/>
</dbReference>
<feature type="domain" description="Major facilitator superfamily (MFS) profile" evidence="8">
    <location>
        <begin position="91"/>
        <end position="618"/>
    </location>
</feature>
<dbReference type="PANTHER" id="PTHR48020">
    <property type="entry name" value="PROTON MYO-INOSITOL COTRANSPORTER"/>
    <property type="match status" value="1"/>
</dbReference>
<feature type="transmembrane region" description="Helical" evidence="7">
    <location>
        <begin position="382"/>
        <end position="403"/>
    </location>
</feature>
<feature type="transmembrane region" description="Helical" evidence="7">
    <location>
        <begin position="185"/>
        <end position="206"/>
    </location>
</feature>
<dbReference type="InterPro" id="IPR050814">
    <property type="entry name" value="Myo-inositol_Transporter"/>
</dbReference>
<protein>
    <recommendedName>
        <fullName evidence="8">Major facilitator superfamily (MFS) profile domain-containing protein</fullName>
    </recommendedName>
</protein>
<evidence type="ECO:0000256" key="2">
    <source>
        <dbReference type="ARBA" id="ARBA00010992"/>
    </source>
</evidence>
<dbReference type="InterPro" id="IPR036259">
    <property type="entry name" value="MFS_trans_sf"/>
</dbReference>
<dbReference type="PROSITE" id="PS00217">
    <property type="entry name" value="SUGAR_TRANSPORT_2"/>
    <property type="match status" value="1"/>
</dbReference>
<name>A0ABR1D9P5_NECAM</name>
<feature type="transmembrane region" description="Helical" evidence="7">
    <location>
        <begin position="410"/>
        <end position="433"/>
    </location>
</feature>
<dbReference type="SUPFAM" id="SSF103473">
    <property type="entry name" value="MFS general substrate transporter"/>
    <property type="match status" value="1"/>
</dbReference>
<keyword evidence="3" id="KW-0813">Transport</keyword>
<feature type="transmembrane region" description="Helical" evidence="7">
    <location>
        <begin position="218"/>
        <end position="242"/>
    </location>
</feature>
<dbReference type="PROSITE" id="PS00216">
    <property type="entry name" value="SUGAR_TRANSPORT_1"/>
    <property type="match status" value="1"/>
</dbReference>
<dbReference type="PRINTS" id="PR00171">
    <property type="entry name" value="SUGRTRNSPORT"/>
</dbReference>
<evidence type="ECO:0000256" key="3">
    <source>
        <dbReference type="ARBA" id="ARBA00022448"/>
    </source>
</evidence>
<dbReference type="EMBL" id="JAVFWL010000004">
    <property type="protein sequence ID" value="KAK6747201.1"/>
    <property type="molecule type" value="Genomic_DNA"/>
</dbReference>
<feature type="transmembrane region" description="Helical" evidence="7">
    <location>
        <begin position="160"/>
        <end position="179"/>
    </location>
</feature>
<evidence type="ECO:0000256" key="1">
    <source>
        <dbReference type="ARBA" id="ARBA00004141"/>
    </source>
</evidence>
<keyword evidence="4 7" id="KW-0812">Transmembrane</keyword>
<dbReference type="InterPro" id="IPR005829">
    <property type="entry name" value="Sugar_transporter_CS"/>
</dbReference>
<organism evidence="9 10">
    <name type="scientific">Necator americanus</name>
    <name type="common">Human hookworm</name>
    <dbReference type="NCBI Taxonomy" id="51031"/>
    <lineage>
        <taxon>Eukaryota</taxon>
        <taxon>Metazoa</taxon>
        <taxon>Ecdysozoa</taxon>
        <taxon>Nematoda</taxon>
        <taxon>Chromadorea</taxon>
        <taxon>Rhabditida</taxon>
        <taxon>Rhabditina</taxon>
        <taxon>Rhabditomorpha</taxon>
        <taxon>Strongyloidea</taxon>
        <taxon>Ancylostomatidae</taxon>
        <taxon>Bunostominae</taxon>
        <taxon>Necator</taxon>
    </lineage>
</organism>
<feature type="transmembrane region" description="Helical" evidence="7">
    <location>
        <begin position="563"/>
        <end position="584"/>
    </location>
</feature>
<dbReference type="NCBIfam" id="TIGR00879">
    <property type="entry name" value="SP"/>
    <property type="match status" value="1"/>
</dbReference>